<dbReference type="Pfam" id="PF02880">
    <property type="entry name" value="PGM_PMM_III"/>
    <property type="match status" value="1"/>
</dbReference>
<evidence type="ECO:0000256" key="6">
    <source>
        <dbReference type="ARBA" id="ARBA00023235"/>
    </source>
</evidence>
<dbReference type="KEGG" id="dax:FDQ92_06505"/>
<comment type="similarity">
    <text evidence="2 7">Belongs to the phosphohexose mutase family.</text>
</comment>
<evidence type="ECO:0000256" key="2">
    <source>
        <dbReference type="ARBA" id="ARBA00010231"/>
    </source>
</evidence>
<keyword evidence="6" id="KW-0413">Isomerase</keyword>
<dbReference type="InterPro" id="IPR005841">
    <property type="entry name" value="Alpha-D-phosphohexomutase_SF"/>
</dbReference>
<dbReference type="InterPro" id="IPR016055">
    <property type="entry name" value="A-D-PHexomutase_a/b/a-I/II/III"/>
</dbReference>
<dbReference type="InterPro" id="IPR036900">
    <property type="entry name" value="A-D-PHexomutase_C_sf"/>
</dbReference>
<evidence type="ECO:0000256" key="7">
    <source>
        <dbReference type="RuleBase" id="RU004326"/>
    </source>
</evidence>
<dbReference type="GO" id="GO:0005975">
    <property type="term" value="P:carbohydrate metabolic process"/>
    <property type="evidence" value="ECO:0007669"/>
    <property type="project" value="InterPro"/>
</dbReference>
<evidence type="ECO:0000259" key="8">
    <source>
        <dbReference type="Pfam" id="PF00408"/>
    </source>
</evidence>
<gene>
    <name evidence="12" type="ORF">FDQ92_06505</name>
</gene>
<evidence type="ECO:0000256" key="5">
    <source>
        <dbReference type="ARBA" id="ARBA00022842"/>
    </source>
</evidence>
<dbReference type="InterPro" id="IPR005843">
    <property type="entry name" value="A-D-PHexomutase_C"/>
</dbReference>
<dbReference type="PANTHER" id="PTHR43771">
    <property type="entry name" value="PHOSPHOMANNOMUTASE"/>
    <property type="match status" value="1"/>
</dbReference>
<keyword evidence="3" id="KW-0597">Phosphoprotein</keyword>
<reference evidence="12 13" key="2">
    <citation type="submission" date="2019-05" db="EMBL/GenBank/DDBJ databases">
        <authorList>
            <person name="Suflita J.M."/>
            <person name="Marks C.R."/>
        </authorList>
    </citation>
    <scope>NUCLEOTIDE SEQUENCE [LARGE SCALE GENOMIC DNA]</scope>
    <source>
        <strain evidence="12 13">ALDC</strain>
    </source>
</reference>
<evidence type="ECO:0000256" key="4">
    <source>
        <dbReference type="ARBA" id="ARBA00022723"/>
    </source>
</evidence>
<dbReference type="EMBL" id="CP040098">
    <property type="protein sequence ID" value="QCQ21857.1"/>
    <property type="molecule type" value="Genomic_DNA"/>
</dbReference>
<keyword evidence="5 7" id="KW-0460">Magnesium</keyword>
<sequence length="453" mass="50674">MDPRSFREYDIRGLVDKEIQDGDVIALGKTFGTYMARQGKSRIVVGRDCRLSSKRYRDLLLEGLLATGMDVVDLGVCPTPLLYFSLRHLEREGGVMITASHNPPEYNGFKICNGYDTISGSEIQKLREMMEAGDFVPGSGTWSSVDIVPPYMEFILSDIKIPRKLRVGLDAGNSVGGPVALPLLRRLGLEVHPLYCDMDGTFPNHEPDPTVVENLKDLIALVKDRRLDVGIAYDGDCDRLGVVDHQGEIVYGDKLMIIFAREILSRKPGATFIAEVKCSKTLYDDIEKNGGRVIMWRTGHSLIKAKMKEVQAELAGEMSGHMFFKDRYFGFDDGIYASCRLLEILATTGKRIPELLEGVPHTVTTPEIRVPCPDDEKFHVVERAAALFRAQGLEVIDVDGARIVFPDGWGLVRASNTQPVLVLRYEAETEERLQEIRRLVEETIEKAKAGDRR</sequence>
<dbReference type="Gene3D" id="3.40.120.10">
    <property type="entry name" value="Alpha-D-Glucose-1,6-Bisphosphate, subunit A, domain 3"/>
    <property type="match status" value="3"/>
</dbReference>
<dbReference type="InterPro" id="IPR005844">
    <property type="entry name" value="A-D-PHexomutase_a/b/a-I"/>
</dbReference>
<reference evidence="12 13" key="1">
    <citation type="submission" date="2019-05" db="EMBL/GenBank/DDBJ databases">
        <title>The Complete Genome Sequence of the n-alkane-degrading Desulfoglaeba alkanexedens ALDC reveals multiple alkylsuccinate synthase gene clusters.</title>
        <authorList>
            <person name="Callaghan A.V."/>
            <person name="Davidova I.A."/>
            <person name="Duncan K.E."/>
            <person name="Morris B."/>
            <person name="McInerney M.J."/>
        </authorList>
    </citation>
    <scope>NUCLEOTIDE SEQUENCE [LARGE SCALE GENOMIC DNA]</scope>
    <source>
        <strain evidence="12 13">ALDC</strain>
    </source>
</reference>
<feature type="domain" description="Alpha-D-phosphohexomutase alpha/beta/alpha" evidence="9">
    <location>
        <begin position="4"/>
        <end position="135"/>
    </location>
</feature>
<feature type="domain" description="Alpha-D-phosphohexomutase C-terminal" evidence="8">
    <location>
        <begin position="367"/>
        <end position="439"/>
    </location>
</feature>
<comment type="cofactor">
    <cofactor evidence="1">
        <name>Mg(2+)</name>
        <dbReference type="ChEBI" id="CHEBI:18420"/>
    </cofactor>
</comment>
<dbReference type="Pfam" id="PF02879">
    <property type="entry name" value="PGM_PMM_II"/>
    <property type="match status" value="1"/>
</dbReference>
<organism evidence="12 13">
    <name type="scientific">Desulfoglaeba alkanexedens ALDC</name>
    <dbReference type="NCBI Taxonomy" id="980445"/>
    <lineage>
        <taxon>Bacteria</taxon>
        <taxon>Pseudomonadati</taxon>
        <taxon>Thermodesulfobacteriota</taxon>
        <taxon>Syntrophobacteria</taxon>
        <taxon>Syntrophobacterales</taxon>
        <taxon>Syntrophobacteraceae</taxon>
        <taxon>Desulfoglaeba</taxon>
    </lineage>
</organism>
<dbReference type="SUPFAM" id="SSF55957">
    <property type="entry name" value="Phosphoglucomutase, C-terminal domain"/>
    <property type="match status" value="1"/>
</dbReference>
<keyword evidence="13" id="KW-1185">Reference proteome</keyword>
<dbReference type="InterPro" id="IPR005845">
    <property type="entry name" value="A-D-PHexomutase_a/b/a-II"/>
</dbReference>
<dbReference type="Gene3D" id="3.30.310.50">
    <property type="entry name" value="Alpha-D-phosphohexomutase, C-terminal domain"/>
    <property type="match status" value="1"/>
</dbReference>
<keyword evidence="4 7" id="KW-0479">Metal-binding</keyword>
<dbReference type="AlphaFoldDB" id="A0A4P8L1V7"/>
<dbReference type="Pfam" id="PF00408">
    <property type="entry name" value="PGM_PMM_IV"/>
    <property type="match status" value="1"/>
</dbReference>
<evidence type="ECO:0000313" key="13">
    <source>
        <dbReference type="Proteomes" id="UP000298602"/>
    </source>
</evidence>
<dbReference type="Proteomes" id="UP000298602">
    <property type="component" value="Chromosome"/>
</dbReference>
<proteinExistence type="inferred from homology"/>
<dbReference type="OrthoDB" id="9806956at2"/>
<protein>
    <submittedName>
        <fullName evidence="12">Phosphomannomutase/phosphoglucomutase</fullName>
    </submittedName>
</protein>
<dbReference type="InterPro" id="IPR016066">
    <property type="entry name" value="A-D-PHexomutase_CS"/>
</dbReference>
<evidence type="ECO:0000259" key="11">
    <source>
        <dbReference type="Pfam" id="PF02880"/>
    </source>
</evidence>
<evidence type="ECO:0000259" key="10">
    <source>
        <dbReference type="Pfam" id="PF02879"/>
    </source>
</evidence>
<name>A0A4P8L1V7_9BACT</name>
<evidence type="ECO:0000256" key="3">
    <source>
        <dbReference type="ARBA" id="ARBA00022553"/>
    </source>
</evidence>
<dbReference type="GO" id="GO:0016868">
    <property type="term" value="F:intramolecular phosphotransferase activity"/>
    <property type="evidence" value="ECO:0007669"/>
    <property type="project" value="InterPro"/>
</dbReference>
<feature type="domain" description="Alpha-D-phosphohexomutase alpha/beta/alpha" evidence="11">
    <location>
        <begin position="252"/>
        <end position="360"/>
    </location>
</feature>
<evidence type="ECO:0000259" key="9">
    <source>
        <dbReference type="Pfam" id="PF02878"/>
    </source>
</evidence>
<evidence type="ECO:0000256" key="1">
    <source>
        <dbReference type="ARBA" id="ARBA00001946"/>
    </source>
</evidence>
<dbReference type="InterPro" id="IPR005846">
    <property type="entry name" value="A-D-PHexomutase_a/b/a-III"/>
</dbReference>
<dbReference type="PRINTS" id="PR00509">
    <property type="entry name" value="PGMPMM"/>
</dbReference>
<dbReference type="SUPFAM" id="SSF53738">
    <property type="entry name" value="Phosphoglucomutase, first 3 domains"/>
    <property type="match status" value="3"/>
</dbReference>
<feature type="domain" description="Alpha-D-phosphohexomutase alpha/beta/alpha" evidence="10">
    <location>
        <begin position="150"/>
        <end position="247"/>
    </location>
</feature>
<dbReference type="Pfam" id="PF02878">
    <property type="entry name" value="PGM_PMM_I"/>
    <property type="match status" value="1"/>
</dbReference>
<dbReference type="CDD" id="cd03089">
    <property type="entry name" value="PMM_PGM"/>
    <property type="match status" value="1"/>
</dbReference>
<dbReference type="RefSeq" id="WP_137423826.1">
    <property type="nucleotide sequence ID" value="NZ_CP040098.1"/>
</dbReference>
<dbReference type="PROSITE" id="PS00710">
    <property type="entry name" value="PGM_PMM"/>
    <property type="match status" value="1"/>
</dbReference>
<accession>A0A4P8L1V7</accession>
<dbReference type="PANTHER" id="PTHR43771:SF2">
    <property type="entry name" value="PHOSPHOMANNOMUTASE_PHOSPHOGLUCOMUTASE"/>
    <property type="match status" value="1"/>
</dbReference>
<evidence type="ECO:0000313" key="12">
    <source>
        <dbReference type="EMBL" id="QCQ21857.1"/>
    </source>
</evidence>
<dbReference type="GO" id="GO:0000287">
    <property type="term" value="F:magnesium ion binding"/>
    <property type="evidence" value="ECO:0007669"/>
    <property type="project" value="InterPro"/>
</dbReference>